<proteinExistence type="predicted"/>
<evidence type="ECO:0000313" key="1">
    <source>
        <dbReference type="EMBL" id="RDX62180.1"/>
    </source>
</evidence>
<sequence>MPTPIQSRIHPGIRRPTPLWQIQEHAKCNLACGTLTNGNFYANNKDVKLVECTNSDWVGYVKTRKNMLKYAFHLVSWSSKKQPIVALSTNEVKYIATTSCVK</sequence>
<dbReference type="EMBL" id="QJKJ01015642">
    <property type="protein sequence ID" value="RDX62180.1"/>
    <property type="molecule type" value="Genomic_DNA"/>
</dbReference>
<protein>
    <submittedName>
        <fullName evidence="1">Uncharacterized protein</fullName>
    </submittedName>
</protein>
<feature type="non-terminal residue" evidence="1">
    <location>
        <position position="1"/>
    </location>
</feature>
<gene>
    <name evidence="1" type="ORF">CR513_59518</name>
</gene>
<accession>A0A371E832</accession>
<dbReference type="PANTHER" id="PTHR11439">
    <property type="entry name" value="GAG-POL-RELATED RETROTRANSPOSON"/>
    <property type="match status" value="1"/>
</dbReference>
<dbReference type="OrthoDB" id="1412287at2759"/>
<reference evidence="1" key="1">
    <citation type="submission" date="2018-05" db="EMBL/GenBank/DDBJ databases">
        <title>Draft genome of Mucuna pruriens seed.</title>
        <authorList>
            <person name="Nnadi N.E."/>
            <person name="Vos R."/>
            <person name="Hasami M.H."/>
            <person name="Devisetty U.K."/>
            <person name="Aguiy J.C."/>
        </authorList>
    </citation>
    <scope>NUCLEOTIDE SEQUENCE [LARGE SCALE GENOMIC DNA]</scope>
    <source>
        <strain evidence="1">JCA_2017</strain>
    </source>
</reference>
<organism evidence="1 2">
    <name type="scientific">Mucuna pruriens</name>
    <name type="common">Velvet bean</name>
    <name type="synonym">Dolichos pruriens</name>
    <dbReference type="NCBI Taxonomy" id="157652"/>
    <lineage>
        <taxon>Eukaryota</taxon>
        <taxon>Viridiplantae</taxon>
        <taxon>Streptophyta</taxon>
        <taxon>Embryophyta</taxon>
        <taxon>Tracheophyta</taxon>
        <taxon>Spermatophyta</taxon>
        <taxon>Magnoliopsida</taxon>
        <taxon>eudicotyledons</taxon>
        <taxon>Gunneridae</taxon>
        <taxon>Pentapetalae</taxon>
        <taxon>rosids</taxon>
        <taxon>fabids</taxon>
        <taxon>Fabales</taxon>
        <taxon>Fabaceae</taxon>
        <taxon>Papilionoideae</taxon>
        <taxon>50 kb inversion clade</taxon>
        <taxon>NPAAA clade</taxon>
        <taxon>indigoferoid/millettioid clade</taxon>
        <taxon>Phaseoleae</taxon>
        <taxon>Mucuna</taxon>
    </lineage>
</organism>
<comment type="caution">
    <text evidence="1">The sequence shown here is derived from an EMBL/GenBank/DDBJ whole genome shotgun (WGS) entry which is preliminary data.</text>
</comment>
<dbReference type="AlphaFoldDB" id="A0A371E832"/>
<dbReference type="PANTHER" id="PTHR11439:SF517">
    <property type="entry name" value="CYSTEINE-RICH RLK (RECEPTOR-LIKE PROTEIN KINASE) 8"/>
    <property type="match status" value="1"/>
</dbReference>
<keyword evidence="2" id="KW-1185">Reference proteome</keyword>
<evidence type="ECO:0000313" key="2">
    <source>
        <dbReference type="Proteomes" id="UP000257109"/>
    </source>
</evidence>
<name>A0A371E832_MUCPR</name>
<dbReference type="Proteomes" id="UP000257109">
    <property type="component" value="Unassembled WGS sequence"/>
</dbReference>